<keyword evidence="2" id="KW-1185">Reference proteome</keyword>
<evidence type="ECO:0000313" key="3">
    <source>
        <dbReference type="WBParaSite" id="PSU_v2.g18606.t1"/>
    </source>
</evidence>
<evidence type="ECO:0000256" key="1">
    <source>
        <dbReference type="SAM" id="Phobius"/>
    </source>
</evidence>
<evidence type="ECO:0000313" key="2">
    <source>
        <dbReference type="Proteomes" id="UP000887577"/>
    </source>
</evidence>
<protein>
    <submittedName>
        <fullName evidence="3">MAM domain-containing protein</fullName>
    </submittedName>
</protein>
<keyword evidence="1" id="KW-0472">Membrane</keyword>
<dbReference type="WBParaSite" id="PSU_v2.g18606.t1">
    <property type="protein sequence ID" value="PSU_v2.g18606.t1"/>
    <property type="gene ID" value="PSU_v2.g18606"/>
</dbReference>
<keyword evidence="1" id="KW-0812">Transmembrane</keyword>
<dbReference type="Gene3D" id="2.60.120.200">
    <property type="match status" value="1"/>
</dbReference>
<sequence>MFCNEIMSFYYYRIILVMFILNINLINAKTLQLEHLLNSPSAGGDMDFVKANATNAMNLTCTEFDGTCQWHNLKDSSVSLKWFQSSAYLDPNFFKIATGASAVPTGNYAVAASDDPTNLNATAILMSDVVKCPMGTNGFSFMYWLSPKVTLKICTKSITRVYPSYDFCSDLPTSLSPGPVKVVIPPLANDSFQLFIVASNFVSNTGDFQGGFAIIDNLNFILDSCLSPSTPVASVPGIIPSLTTSNPTTGLMTGSTTIRMGNSSGATSVTGGGMMMTTPAAPMSGNGTNGTLAGTGGSSGATVMISGTTK</sequence>
<proteinExistence type="predicted"/>
<dbReference type="AlphaFoldDB" id="A0A914YH01"/>
<keyword evidence="1" id="KW-1133">Transmembrane helix</keyword>
<reference evidence="3" key="1">
    <citation type="submission" date="2022-11" db="UniProtKB">
        <authorList>
            <consortium name="WormBaseParasite"/>
        </authorList>
    </citation>
    <scope>IDENTIFICATION</scope>
</reference>
<organism evidence="2 3">
    <name type="scientific">Panagrolaimus superbus</name>
    <dbReference type="NCBI Taxonomy" id="310955"/>
    <lineage>
        <taxon>Eukaryota</taxon>
        <taxon>Metazoa</taxon>
        <taxon>Ecdysozoa</taxon>
        <taxon>Nematoda</taxon>
        <taxon>Chromadorea</taxon>
        <taxon>Rhabditida</taxon>
        <taxon>Tylenchina</taxon>
        <taxon>Panagrolaimomorpha</taxon>
        <taxon>Panagrolaimoidea</taxon>
        <taxon>Panagrolaimidae</taxon>
        <taxon>Panagrolaimus</taxon>
    </lineage>
</organism>
<name>A0A914YH01_9BILA</name>
<dbReference type="Proteomes" id="UP000887577">
    <property type="component" value="Unplaced"/>
</dbReference>
<feature type="transmembrane region" description="Helical" evidence="1">
    <location>
        <begin position="6"/>
        <end position="26"/>
    </location>
</feature>
<accession>A0A914YH01</accession>